<evidence type="ECO:0000313" key="2">
    <source>
        <dbReference type="EMBL" id="EOA04886.1"/>
    </source>
</evidence>
<evidence type="ECO:0000313" key="3">
    <source>
        <dbReference type="Proteomes" id="UP000006772"/>
    </source>
</evidence>
<proteinExistence type="predicted"/>
<accession>A0AAI9IEV2</accession>
<feature type="region of interest" description="Disordered" evidence="1">
    <location>
        <begin position="81"/>
        <end position="161"/>
    </location>
</feature>
<evidence type="ECO:0008006" key="4">
    <source>
        <dbReference type="Google" id="ProtNLM"/>
    </source>
</evidence>
<organism evidence="2 3">
    <name type="scientific">Herbaspirillum frisingense GSF30</name>
    <dbReference type="NCBI Taxonomy" id="864073"/>
    <lineage>
        <taxon>Bacteria</taxon>
        <taxon>Pseudomonadati</taxon>
        <taxon>Pseudomonadota</taxon>
        <taxon>Betaproteobacteria</taxon>
        <taxon>Burkholderiales</taxon>
        <taxon>Oxalobacteraceae</taxon>
        <taxon>Herbaspirillum</taxon>
    </lineage>
</organism>
<name>A0AAI9IEV2_9BURK</name>
<sequence length="161" mass="17357">MANLALISAVSLSLSACDYVSSFTKPKQTPEEAKAEGIALGAGCRQAGQSLEDCYQRNPDALKAGIFTGWKDMHEYMAAKGIQTVTPPAPAPAADAAKDDAKGKDGKDKDAKDSDRSSRARERDANRDNARSRDRESSSSSRDSSTSDRRASREDKQPPKY</sequence>
<feature type="compositionally biased region" description="Basic and acidic residues" evidence="1">
    <location>
        <begin position="96"/>
        <end position="137"/>
    </location>
</feature>
<comment type="caution">
    <text evidence="2">The sequence shown here is derived from an EMBL/GenBank/DDBJ whole genome shotgun (WGS) entry which is preliminary data.</text>
</comment>
<feature type="compositionally biased region" description="Basic and acidic residues" evidence="1">
    <location>
        <begin position="145"/>
        <end position="161"/>
    </location>
</feature>
<gene>
    <name evidence="2" type="ORF">HFRIS_009749</name>
</gene>
<protein>
    <recommendedName>
        <fullName evidence="4">Lipoprotein</fullName>
    </recommendedName>
</protein>
<dbReference type="EMBL" id="AEEC02000011">
    <property type="protein sequence ID" value="EOA04886.1"/>
    <property type="molecule type" value="Genomic_DNA"/>
</dbReference>
<dbReference type="Proteomes" id="UP000006772">
    <property type="component" value="Unassembled WGS sequence"/>
</dbReference>
<evidence type="ECO:0000256" key="1">
    <source>
        <dbReference type="SAM" id="MobiDB-lite"/>
    </source>
</evidence>
<reference evidence="2 3" key="1">
    <citation type="journal article" date="2013" name="Front. Microbiol.">
        <title>The genome of the endophytic bacterium H. frisingense GSF30(T) identifies diverse strategies in the Herbaspirillum genus to interact with plants.</title>
        <authorList>
            <person name="Straub D."/>
            <person name="Rothballer M."/>
            <person name="Hartmann A."/>
            <person name="Ludewig U."/>
        </authorList>
    </citation>
    <scope>NUCLEOTIDE SEQUENCE [LARGE SCALE GENOMIC DNA]</scope>
    <source>
        <strain evidence="2 3">GSF30</strain>
    </source>
</reference>
<dbReference type="AlphaFoldDB" id="A0AAI9IEV2"/>